<dbReference type="PANTHER" id="PTHR46142">
    <property type="match status" value="1"/>
</dbReference>
<dbReference type="Gene3D" id="3.10.180.10">
    <property type="entry name" value="2,3-Dihydroxybiphenyl 1,2-Dioxygenase, domain 1"/>
    <property type="match status" value="1"/>
</dbReference>
<reference evidence="2 3" key="1">
    <citation type="journal article" date="2023" name="IScience">
        <title>Expanded male sex-determining region conserved during the evolution of homothallism in the green alga Volvox.</title>
        <authorList>
            <person name="Yamamoto K."/>
            <person name="Matsuzaki R."/>
            <person name="Mahakham W."/>
            <person name="Heman W."/>
            <person name="Sekimoto H."/>
            <person name="Kawachi M."/>
            <person name="Minakuchi Y."/>
            <person name="Toyoda A."/>
            <person name="Nozaki H."/>
        </authorList>
    </citation>
    <scope>NUCLEOTIDE SEQUENCE [LARGE SCALE GENOMIC DNA]</scope>
    <source>
        <strain evidence="2 3">NIES-4468</strain>
    </source>
</reference>
<dbReference type="SUPFAM" id="SSF54593">
    <property type="entry name" value="Glyoxalase/Bleomycin resistance protein/Dihydroxybiphenyl dioxygenase"/>
    <property type="match status" value="1"/>
</dbReference>
<keyword evidence="3" id="KW-1185">Reference proteome</keyword>
<dbReference type="CDD" id="cd07245">
    <property type="entry name" value="VOC_like"/>
    <property type="match status" value="1"/>
</dbReference>
<dbReference type="InterPro" id="IPR029068">
    <property type="entry name" value="Glyas_Bleomycin-R_OHBP_Dase"/>
</dbReference>
<comment type="caution">
    <text evidence="2">The sequence shown here is derived from an EMBL/GenBank/DDBJ whole genome shotgun (WGS) entry which is preliminary data.</text>
</comment>
<evidence type="ECO:0000313" key="3">
    <source>
        <dbReference type="Proteomes" id="UP001165090"/>
    </source>
</evidence>
<dbReference type="PROSITE" id="PS51819">
    <property type="entry name" value="VOC"/>
    <property type="match status" value="1"/>
</dbReference>
<organism evidence="2 3">
    <name type="scientific">Volvox africanus</name>
    <dbReference type="NCBI Taxonomy" id="51714"/>
    <lineage>
        <taxon>Eukaryota</taxon>
        <taxon>Viridiplantae</taxon>
        <taxon>Chlorophyta</taxon>
        <taxon>core chlorophytes</taxon>
        <taxon>Chlorophyceae</taxon>
        <taxon>CS clade</taxon>
        <taxon>Chlamydomonadales</taxon>
        <taxon>Volvocaceae</taxon>
        <taxon>Volvox</taxon>
    </lineage>
</organism>
<feature type="domain" description="VOC" evidence="1">
    <location>
        <begin position="14"/>
        <end position="133"/>
    </location>
</feature>
<dbReference type="InterPro" id="IPR004360">
    <property type="entry name" value="Glyas_Fos-R_dOase_dom"/>
</dbReference>
<evidence type="ECO:0000313" key="2">
    <source>
        <dbReference type="EMBL" id="GLI67995.1"/>
    </source>
</evidence>
<accession>A0ABQ5SDK9</accession>
<name>A0ABQ5SDK9_9CHLO</name>
<dbReference type="Proteomes" id="UP001165090">
    <property type="component" value="Unassembled WGS sequence"/>
</dbReference>
<proteinExistence type="predicted"/>
<dbReference type="InterPro" id="IPR037523">
    <property type="entry name" value="VOC_core"/>
</dbReference>
<dbReference type="PANTHER" id="PTHR46142:SF3">
    <property type="entry name" value="F18B13.24 PROTEIN"/>
    <property type="match status" value="1"/>
</dbReference>
<dbReference type="EMBL" id="BSDZ01000079">
    <property type="protein sequence ID" value="GLI67995.1"/>
    <property type="molecule type" value="Genomic_DNA"/>
</dbReference>
<evidence type="ECO:0000259" key="1">
    <source>
        <dbReference type="PROSITE" id="PS51819"/>
    </source>
</evidence>
<protein>
    <recommendedName>
        <fullName evidence="1">VOC domain-containing protein</fullName>
    </recommendedName>
</protein>
<sequence length="281" mass="29730">MKEMDSGKPLKLLALNHVSRVCSDLDKAYQFYTEILGFTPVKRPSSFEFEGAWLHNYGIGLHLIKGCPPPRPKAINPASCHISFQAASLADVEESLARASIPYVKKVFAEDGIQVGQLFFHDPDDNMIEICNCDVLPVVPLKDDHGTATAAMGWPAPLSEPARLSAVVAAAGPTNSSTDTGSDIDSLHASLEATSLLQDEPAPPGGIACEHYGPGGTASPYEYSSSFSSSIMSGMIMAGDSFSMGVPVAEGWSRLSAADVSTSPGVPYTFALELEQHVSPA</sequence>
<gene>
    <name evidence="2" type="ORF">VaNZ11_012207</name>
</gene>
<dbReference type="Pfam" id="PF00903">
    <property type="entry name" value="Glyoxalase"/>
    <property type="match status" value="1"/>
</dbReference>